<evidence type="ECO:0000313" key="5">
    <source>
        <dbReference type="EMBL" id="CAJ0583375.1"/>
    </source>
</evidence>
<comment type="caution">
    <text evidence="5">The sequence shown here is derived from an EMBL/GenBank/DDBJ whole genome shotgun (WGS) entry which is preliminary data.</text>
</comment>
<dbReference type="GO" id="GO:0020037">
    <property type="term" value="F:heme binding"/>
    <property type="evidence" value="ECO:0007669"/>
    <property type="project" value="InterPro"/>
</dbReference>
<sequence>MFLIAKIVRGRRLLHELEQEEKEEEEALSTARRGGPGAARNRNSTSAASGHEPGDETTASSAEPSALRPQSSRRSIVLRSLLSPTTVRLRRGSAAVGELFMMGKGKTVRQKTDGSLGEDTVDRTQMRRTSSMPSVCEPGVATSSGPPLRYYDYDGKLNKLQKKALRFTWHRLQTRNGGKRVEQVFEEVFDRLVRQMPQVRDMFTTRMFLCAMNRHETASLRDHSRAIVRMIESVIKNLETERAKRTDTGSELDPRLIGRLHGTLRPYGLTGNYWEKLGEVMIDIVLAQEAVRDLPGAGQAWVVLTACLVDQLRAGFEETRFNHNLGVLNKQGTVLHHATQHLHHAHSVDHGDVEESPRGTSQQRSPTKMECRRHSRATRVEEASA</sequence>
<dbReference type="CDD" id="cd01040">
    <property type="entry name" value="Mb-like"/>
    <property type="match status" value="1"/>
</dbReference>
<reference evidence="5" key="1">
    <citation type="submission" date="2023-06" db="EMBL/GenBank/DDBJ databases">
        <authorList>
            <person name="Delattre M."/>
        </authorList>
    </citation>
    <scope>NUCLEOTIDE SEQUENCE</scope>
    <source>
        <strain evidence="5">AF72</strain>
    </source>
</reference>
<name>A0AA36DBL2_9BILA</name>
<keyword evidence="1" id="KW-0349">Heme</keyword>
<gene>
    <name evidence="5" type="ORF">MSPICULIGERA_LOCUS21458</name>
</gene>
<dbReference type="AlphaFoldDB" id="A0AA36DBL2"/>
<feature type="non-terminal residue" evidence="5">
    <location>
        <position position="385"/>
    </location>
</feature>
<feature type="region of interest" description="Disordered" evidence="4">
    <location>
        <begin position="340"/>
        <end position="385"/>
    </location>
</feature>
<evidence type="ECO:0000256" key="1">
    <source>
        <dbReference type="ARBA" id="ARBA00022617"/>
    </source>
</evidence>
<dbReference type="Proteomes" id="UP001177023">
    <property type="component" value="Unassembled WGS sequence"/>
</dbReference>
<evidence type="ECO:0000256" key="4">
    <source>
        <dbReference type="SAM" id="MobiDB-lite"/>
    </source>
</evidence>
<evidence type="ECO:0000256" key="2">
    <source>
        <dbReference type="ARBA" id="ARBA00022723"/>
    </source>
</evidence>
<dbReference type="InterPro" id="IPR012292">
    <property type="entry name" value="Globin/Proto"/>
</dbReference>
<dbReference type="PANTHER" id="PTHR46458:SF18">
    <property type="entry name" value="GLOBIN DOMAIN-CONTAINING PROTEIN"/>
    <property type="match status" value="1"/>
</dbReference>
<protein>
    <submittedName>
        <fullName evidence="5">Uncharacterized protein</fullName>
    </submittedName>
</protein>
<feature type="region of interest" description="Disordered" evidence="4">
    <location>
        <begin position="18"/>
        <end position="73"/>
    </location>
</feature>
<dbReference type="EMBL" id="CATQJA010002665">
    <property type="protein sequence ID" value="CAJ0583375.1"/>
    <property type="molecule type" value="Genomic_DNA"/>
</dbReference>
<dbReference type="GO" id="GO:0019825">
    <property type="term" value="F:oxygen binding"/>
    <property type="evidence" value="ECO:0007669"/>
    <property type="project" value="InterPro"/>
</dbReference>
<dbReference type="InterPro" id="IPR044399">
    <property type="entry name" value="Mb-like_M"/>
</dbReference>
<organism evidence="5 6">
    <name type="scientific">Mesorhabditis spiculigera</name>
    <dbReference type="NCBI Taxonomy" id="96644"/>
    <lineage>
        <taxon>Eukaryota</taxon>
        <taxon>Metazoa</taxon>
        <taxon>Ecdysozoa</taxon>
        <taxon>Nematoda</taxon>
        <taxon>Chromadorea</taxon>
        <taxon>Rhabditida</taxon>
        <taxon>Rhabditina</taxon>
        <taxon>Rhabditomorpha</taxon>
        <taxon>Rhabditoidea</taxon>
        <taxon>Rhabditidae</taxon>
        <taxon>Mesorhabditinae</taxon>
        <taxon>Mesorhabditis</taxon>
    </lineage>
</organism>
<accession>A0AA36DBL2</accession>
<dbReference type="SUPFAM" id="SSF46458">
    <property type="entry name" value="Globin-like"/>
    <property type="match status" value="1"/>
</dbReference>
<keyword evidence="3" id="KW-0408">Iron</keyword>
<proteinExistence type="predicted"/>
<feature type="compositionally biased region" description="Acidic residues" evidence="4">
    <location>
        <begin position="18"/>
        <end position="27"/>
    </location>
</feature>
<feature type="compositionally biased region" description="Basic and acidic residues" evidence="4">
    <location>
        <begin position="346"/>
        <end position="357"/>
    </location>
</feature>
<feature type="compositionally biased region" description="Basic and acidic residues" evidence="4">
    <location>
        <begin position="367"/>
        <end position="385"/>
    </location>
</feature>
<feature type="compositionally biased region" description="Low complexity" evidence="4">
    <location>
        <begin position="38"/>
        <end position="49"/>
    </location>
</feature>
<keyword evidence="2" id="KW-0479">Metal-binding</keyword>
<evidence type="ECO:0000256" key="3">
    <source>
        <dbReference type="ARBA" id="ARBA00023004"/>
    </source>
</evidence>
<dbReference type="GO" id="GO:0046872">
    <property type="term" value="F:metal ion binding"/>
    <property type="evidence" value="ECO:0007669"/>
    <property type="project" value="UniProtKB-KW"/>
</dbReference>
<dbReference type="PANTHER" id="PTHR46458">
    <property type="entry name" value="BLR2807 PROTEIN"/>
    <property type="match status" value="1"/>
</dbReference>
<keyword evidence="6" id="KW-1185">Reference proteome</keyword>
<evidence type="ECO:0000313" key="6">
    <source>
        <dbReference type="Proteomes" id="UP001177023"/>
    </source>
</evidence>
<dbReference type="Gene3D" id="1.10.490.10">
    <property type="entry name" value="Globins"/>
    <property type="match status" value="1"/>
</dbReference>
<dbReference type="InterPro" id="IPR050532">
    <property type="entry name" value="Globin-like_OT"/>
</dbReference>
<dbReference type="InterPro" id="IPR009050">
    <property type="entry name" value="Globin-like_sf"/>
</dbReference>